<organism evidence="1 2">
    <name type="scientific">Aromia moschata</name>
    <dbReference type="NCBI Taxonomy" id="1265417"/>
    <lineage>
        <taxon>Eukaryota</taxon>
        <taxon>Metazoa</taxon>
        <taxon>Ecdysozoa</taxon>
        <taxon>Arthropoda</taxon>
        <taxon>Hexapoda</taxon>
        <taxon>Insecta</taxon>
        <taxon>Pterygota</taxon>
        <taxon>Neoptera</taxon>
        <taxon>Endopterygota</taxon>
        <taxon>Coleoptera</taxon>
        <taxon>Polyphaga</taxon>
        <taxon>Cucujiformia</taxon>
        <taxon>Chrysomeloidea</taxon>
        <taxon>Cerambycidae</taxon>
        <taxon>Cerambycinae</taxon>
        <taxon>Callichromatini</taxon>
        <taxon>Aromia</taxon>
    </lineage>
</organism>
<dbReference type="Proteomes" id="UP001162162">
    <property type="component" value="Unassembled WGS sequence"/>
</dbReference>
<dbReference type="EMBL" id="JAPWTK010000168">
    <property type="protein sequence ID" value="KAJ8947202.1"/>
    <property type="molecule type" value="Genomic_DNA"/>
</dbReference>
<reference evidence="1" key="1">
    <citation type="journal article" date="2023" name="Insect Mol. Biol.">
        <title>Genome sequencing provides insights into the evolution of gene families encoding plant cell wall-degrading enzymes in longhorned beetles.</title>
        <authorList>
            <person name="Shin N.R."/>
            <person name="Okamura Y."/>
            <person name="Kirsch R."/>
            <person name="Pauchet Y."/>
        </authorList>
    </citation>
    <scope>NUCLEOTIDE SEQUENCE</scope>
    <source>
        <strain evidence="1">AMC_N1</strain>
    </source>
</reference>
<evidence type="ECO:0000313" key="2">
    <source>
        <dbReference type="Proteomes" id="UP001162162"/>
    </source>
</evidence>
<name>A0AAV8Y6V3_9CUCU</name>
<proteinExistence type="predicted"/>
<protein>
    <submittedName>
        <fullName evidence="1">Uncharacterized protein</fullName>
    </submittedName>
</protein>
<gene>
    <name evidence="1" type="ORF">NQ318_015550</name>
</gene>
<keyword evidence="2" id="KW-1185">Reference proteome</keyword>
<sequence>MTDGASTMLLVGRLLSERGCRFLYVTWKVHALHLVVKLLDCFSNVDALIAVSQQMSWYSRTTTFDFYSLANMVESCFLLCRTLPANKNCYFTIQSEAAAIKES</sequence>
<evidence type="ECO:0000313" key="1">
    <source>
        <dbReference type="EMBL" id="KAJ8947202.1"/>
    </source>
</evidence>
<dbReference type="AlphaFoldDB" id="A0AAV8Y6V3"/>
<accession>A0AAV8Y6V3</accession>
<comment type="caution">
    <text evidence="1">The sequence shown here is derived from an EMBL/GenBank/DDBJ whole genome shotgun (WGS) entry which is preliminary data.</text>
</comment>